<evidence type="ECO:0000313" key="3">
    <source>
        <dbReference type="EMBL" id="KAJ7384495.1"/>
    </source>
</evidence>
<dbReference type="Proteomes" id="UP001163046">
    <property type="component" value="Unassembled WGS sequence"/>
</dbReference>
<feature type="compositionally biased region" description="Pro residues" evidence="1">
    <location>
        <begin position="2195"/>
        <end position="2208"/>
    </location>
</feature>
<feature type="compositionally biased region" description="Basic and acidic residues" evidence="1">
    <location>
        <begin position="2071"/>
        <end position="2081"/>
    </location>
</feature>
<feature type="region of interest" description="Disordered" evidence="1">
    <location>
        <begin position="2824"/>
        <end position="2847"/>
    </location>
</feature>
<dbReference type="SUPFAM" id="SSF50156">
    <property type="entry name" value="PDZ domain-like"/>
    <property type="match status" value="5"/>
</dbReference>
<reference evidence="3" key="1">
    <citation type="submission" date="2023-01" db="EMBL/GenBank/DDBJ databases">
        <title>Genome assembly of the deep-sea coral Lophelia pertusa.</title>
        <authorList>
            <person name="Herrera S."/>
            <person name="Cordes E."/>
        </authorList>
    </citation>
    <scope>NUCLEOTIDE SEQUENCE</scope>
    <source>
        <strain evidence="3">USNM1676648</strain>
        <tissue evidence="3">Polyp</tissue>
    </source>
</reference>
<feature type="compositionally biased region" description="Polar residues" evidence="1">
    <location>
        <begin position="499"/>
        <end position="517"/>
    </location>
</feature>
<feature type="compositionally biased region" description="Pro residues" evidence="1">
    <location>
        <begin position="2159"/>
        <end position="2172"/>
    </location>
</feature>
<feature type="compositionally biased region" description="Basic and acidic residues" evidence="1">
    <location>
        <begin position="1864"/>
        <end position="1876"/>
    </location>
</feature>
<feature type="compositionally biased region" description="Low complexity" evidence="1">
    <location>
        <begin position="1655"/>
        <end position="1668"/>
    </location>
</feature>
<feature type="region of interest" description="Disordered" evidence="1">
    <location>
        <begin position="1211"/>
        <end position="1577"/>
    </location>
</feature>
<feature type="compositionally biased region" description="Basic and acidic residues" evidence="1">
    <location>
        <begin position="1630"/>
        <end position="1648"/>
    </location>
</feature>
<dbReference type="InterPro" id="IPR001478">
    <property type="entry name" value="PDZ"/>
</dbReference>
<feature type="domain" description="PDZ" evidence="2">
    <location>
        <begin position="860"/>
        <end position="927"/>
    </location>
</feature>
<dbReference type="EMBL" id="MU825886">
    <property type="protein sequence ID" value="KAJ7384495.1"/>
    <property type="molecule type" value="Genomic_DNA"/>
</dbReference>
<feature type="compositionally biased region" description="Low complexity" evidence="1">
    <location>
        <begin position="1704"/>
        <end position="1714"/>
    </location>
</feature>
<name>A0A9X0D2H5_9CNID</name>
<evidence type="ECO:0000313" key="4">
    <source>
        <dbReference type="Proteomes" id="UP001163046"/>
    </source>
</evidence>
<feature type="region of interest" description="Disordered" evidence="1">
    <location>
        <begin position="2071"/>
        <end position="2124"/>
    </location>
</feature>
<feature type="compositionally biased region" description="Basic and acidic residues" evidence="1">
    <location>
        <begin position="1139"/>
        <end position="1152"/>
    </location>
</feature>
<feature type="compositionally biased region" description="Low complexity" evidence="1">
    <location>
        <begin position="1285"/>
        <end position="1304"/>
    </location>
</feature>
<dbReference type="Gene3D" id="2.30.42.10">
    <property type="match status" value="5"/>
</dbReference>
<feature type="region of interest" description="Disordered" evidence="1">
    <location>
        <begin position="731"/>
        <end position="754"/>
    </location>
</feature>
<feature type="compositionally biased region" description="Basic residues" evidence="1">
    <location>
        <begin position="2838"/>
        <end position="2847"/>
    </location>
</feature>
<dbReference type="InterPro" id="IPR051342">
    <property type="entry name" value="PDZ_scaffold"/>
</dbReference>
<feature type="compositionally biased region" description="Polar residues" evidence="1">
    <location>
        <begin position="352"/>
        <end position="366"/>
    </location>
</feature>
<feature type="compositionally biased region" description="Basic residues" evidence="1">
    <location>
        <begin position="1502"/>
        <end position="1511"/>
    </location>
</feature>
<feature type="compositionally biased region" description="Basic residues" evidence="1">
    <location>
        <begin position="1372"/>
        <end position="1388"/>
    </location>
</feature>
<feature type="region of interest" description="Disordered" evidence="1">
    <location>
        <begin position="669"/>
        <end position="692"/>
    </location>
</feature>
<feature type="compositionally biased region" description="Acidic residues" evidence="1">
    <location>
        <begin position="2143"/>
        <end position="2156"/>
    </location>
</feature>
<feature type="compositionally biased region" description="Pro residues" evidence="1">
    <location>
        <begin position="2228"/>
        <end position="2243"/>
    </location>
</feature>
<feature type="compositionally biased region" description="Polar residues" evidence="1">
    <location>
        <begin position="273"/>
        <end position="293"/>
    </location>
</feature>
<feature type="compositionally biased region" description="Low complexity" evidence="1">
    <location>
        <begin position="2603"/>
        <end position="2617"/>
    </location>
</feature>
<protein>
    <submittedName>
        <fullName evidence="3">Interleukin-16</fullName>
    </submittedName>
</protein>
<feature type="compositionally biased region" description="Basic and acidic residues" evidence="1">
    <location>
        <begin position="237"/>
        <end position="248"/>
    </location>
</feature>
<feature type="region of interest" description="Disordered" evidence="1">
    <location>
        <begin position="2013"/>
        <end position="2058"/>
    </location>
</feature>
<feature type="compositionally biased region" description="Polar residues" evidence="1">
    <location>
        <begin position="740"/>
        <end position="750"/>
    </location>
</feature>
<proteinExistence type="predicted"/>
<organism evidence="3 4">
    <name type="scientific">Desmophyllum pertusum</name>
    <dbReference type="NCBI Taxonomy" id="174260"/>
    <lineage>
        <taxon>Eukaryota</taxon>
        <taxon>Metazoa</taxon>
        <taxon>Cnidaria</taxon>
        <taxon>Anthozoa</taxon>
        <taxon>Hexacorallia</taxon>
        <taxon>Scleractinia</taxon>
        <taxon>Caryophylliina</taxon>
        <taxon>Caryophylliidae</taxon>
        <taxon>Desmophyllum</taxon>
    </lineage>
</organism>
<feature type="region of interest" description="Disordered" evidence="1">
    <location>
        <begin position="2136"/>
        <end position="2352"/>
    </location>
</feature>
<gene>
    <name evidence="3" type="primary">IL16</name>
    <name evidence="3" type="ORF">OS493_021124</name>
</gene>
<evidence type="ECO:0000259" key="2">
    <source>
        <dbReference type="PROSITE" id="PS50106"/>
    </source>
</evidence>
<feature type="region of interest" description="Disordered" evidence="1">
    <location>
        <begin position="218"/>
        <end position="372"/>
    </location>
</feature>
<feature type="compositionally biased region" description="Polar residues" evidence="1">
    <location>
        <begin position="1686"/>
        <end position="1696"/>
    </location>
</feature>
<feature type="compositionally biased region" description="Low complexity" evidence="1">
    <location>
        <begin position="1524"/>
        <end position="1536"/>
    </location>
</feature>
<accession>A0A9X0D2H5</accession>
<dbReference type="PROSITE" id="PS50106">
    <property type="entry name" value="PDZ"/>
    <property type="match status" value="5"/>
</dbReference>
<feature type="compositionally biased region" description="Basic and acidic residues" evidence="1">
    <location>
        <begin position="341"/>
        <end position="350"/>
    </location>
</feature>
<sequence>MKLEGLTVEKVYSILDKVPPGKVYIKVIQSDASEKLPLQLNDALTKLQSERQLLDKKMSVKSKSVGTASTLSGASASSDSCDNMTSLSSSCDLLIPLSAEPNKKKKSQVLQESDDAVFTEEPDAAEYLEDIYTVIKQPTGELGMGVTIDKSRGNTIVEGVSIKSVTEGGSAALAKSPRGVGLKLGDQIVEVNGTHLRGMDQEDVIKIFRDLPSSTQMKIRRSRMVPRELDFNQNTNKRKESVEKEIKTQETPVPLPKPPESRRRSSQRGRVQPVTQEGKPSSTKTDGIPSSEQVKAKAEKVSQLQGSDGIPSSEQVKSKEKKDSRVQGSVSKELYKNGSRVTDRAQKRADTSGGSQTTPESQSTEQVKPILDGVKISKDLKNTKSDRLNDELGDNLIIPSGYRKVTLDIKKTANSTLGLSLVPSYGKLKGYFQIRRLLSGMVCAQDGQLHIGDKLVSVNGVSLKGVTHSMALQLLKKPMELVTFVILREGVETQANVSSTSNFAKADSSVHNSSISQDKGVLNETETPLPLKTERAEKLHSTEHAMASIGSQQTNESKNFDKLHESQSVSSEDETSQEIVPEVPCTPPPSLPSPLLGVDHLLDSDVCIPPPSFSPPPPLLPAAEVTLSTGEDDVSISSFPVVSPPPDLSPRMKEFMVHDLFRTEDHQDTRIEESTHHDEILPESSLKQASAPRNEADVGWDFQSLLEACNDLNTYEKDVLTSEQSSITEAQLVPGDLKPNISSPQSSVLPSETRKISKESDLGKLIDTHFVDPVQKSTGTSSVSVGIGKDLMSDQSWSKISIPGLSEGDKGLKTPVKGRDITKDITRSISPLHSKGSSECEIDDDVKPVAGRRVENVPFVITYQKKFRSLGIKVDLSGEGKVVVTDVSSFGLVGKDGNIRVGDVLMCINDTPLEGMNIEDVQNMIKNCPRGDVRIVAQARSKSPKQNKEAVSLPDRKERDELEELKHSNSKAEGNTLPDVLLNSTIHKPRVDIPSELISQEISDISSETVTNLSTSKTLQGAEPIILLQEHPEDLITTEECEAVVEDSEVSEDTDFDDLPPPIPPPPVPTHDLQVESSSVIVDEPLVQGTVQDVSLNPPTDFDDFFDDHNTNVSPLFYDSDMDGSTQTPDFTYVDSKPHDHSIAQKKEESFNKTDVSSSSGQEMRMSSKDMQPEIPIKPPSLFGDDTESIPPALPRKFMKNYVVEEVDAIASPQWNGLDNAAIKPPSLFDDELESLPSLPRAPPPPKLDKQFISLDTISSNSSSPVQSPWFGRESPNHSPKTRHSNISGASGSSSPSHGNTSTIEIVDPFSDVPIHPPDVPDDDMSSLPPAPPPPRSRSQSSDAVMPSPHGNERVPRISSPIPHPVRPERKSSKKRILPLRIRSKRGRKTSEQSDASFLGDGHRESLPQSSQLGFGAAIISSDVNQPLAPFEPPEDDMESLPPAPPPPRMSPLTVENLENITDGLQPMTGVQRKPHPSHLASDEHRAVTPTDVESLHSSQHSPKKKKKSFRRNVVNMEEKESLPESTSSSTNISSTVPETDLAVDSSLTHLSPLEDEVAVTDSSDAMSPPPLPPEMELWSEAGSAEAELALLDQILTLEDSSRSGSSEGGSSSSARRPSLSKDFPSVDKTSIEIKEGPLVSKSEKSFDQSESIMSKEASSETNTATSSLQELRDIETARIPELEPTKSNSSFNMTDANEDSESDSAVVEESTSESVHHKLSRMLLKQTSEGKDMAGNLMKQRRPAPPIPTRPAVNNKASSLPRKSLPGGLGIAVLPSRPDIKPKAGTLPHQPTPKHQKEQHKLSSPVKEKTSKKLFSKSHKGKDKRADPNNLESPDASFESNPDGRERSRSWTKKLFGFRSRSKSRDKSKDQENRSRSVSPPRGLFSKSRRSSPPPPPPGSPKKGPLGKHKKRIEKKDIHLKETTNIPVLSPAVPSAFELNNPASMERHNLEGNNNKFSSQTTYDEELTPVVDDNVLNYKPNTVDVISTVQDESYLEETEGENVYLDYEVNDLSESEKQGRSLSVEDDDARKPDVHFGMDASLTNRQLPPPPPPREKPVDATVLTSNVDEKEQCGVEERVPKNSPSKPPVPKRPAFLKLVNTPNTQQQRTVEELKHKLDKASSCEDKLETALENIENFKFNTDDEDVQESFDDNEDLPSPGPPTFKPVPPPLALQTNTRPDEWNDLDETAGSPNSPGPPQFKPLPPPLDLKAIAVQNDVKGDKSLDPPKSPGPPRFKPAPPPIDLRVKSKDIDSEPVDVPSTADLPNVRPLPPIPTAAGMMLRQKETFSVKQNVASDRSVENDAIPEQQNDERRKTKPLPPIPTGFNLKTKDDNLKLPLSRQDAQEIDTNEDILEQKSDLSHVLADSTEDNNYSQVSQVAEPLIVQNSVDPVNASNSDDFDSELSSEWDDTCSSTQDEPGLSTVGNKFVRSASFSAGDLHVQRPLVVDEPKKRFPPVTTMRPPPLMRRRSSSLPQLFPELLTGAASEGGAGETDYWHTGNLQQLINSRNQELDVDEGILEVQPNSPAANCNRLRTGDQLLQVNDNCLVGVTHGEALNILKNTPPLVKLTVARKKNSEGDGVELVAEGRRVADFEEPIVSTARESSTISKTSSELSLSPPADRGQRPKSVISLSSFGTSFHSEDSPTSPNGSLDELDEYVPAYLEPESPTLNLRHDDVPVTIIDGIPGETDDTTDEEEIRAVSKSVSWAVSSDNSEVFTVELVKSGRAGLGLSVSGGVDTPHDDIMVRQILSSSVTAHNGLIKKGDILLSVNGKSFKGLTNTEALTLLKDTPDRVTLVVSRPLGAKQHAKTMTLLRNKNANREIMSDSEAWPTKDELTKKKKLSKYKH</sequence>
<feature type="compositionally biased region" description="Basic residues" evidence="1">
    <location>
        <begin position="1813"/>
        <end position="1824"/>
    </location>
</feature>
<feature type="compositionally biased region" description="Acidic residues" evidence="1">
    <location>
        <begin position="2398"/>
        <end position="2410"/>
    </location>
</feature>
<dbReference type="Pfam" id="PF00595">
    <property type="entry name" value="PDZ"/>
    <property type="match status" value="5"/>
</dbReference>
<feature type="region of interest" description="Disordered" evidence="1">
    <location>
        <begin position="548"/>
        <end position="592"/>
    </location>
</feature>
<feature type="compositionally biased region" description="Basic and acidic residues" evidence="1">
    <location>
        <begin position="2110"/>
        <end position="2124"/>
    </location>
</feature>
<feature type="domain" description="PDZ" evidence="2">
    <location>
        <begin position="2518"/>
        <end position="2574"/>
    </location>
</feature>
<feature type="region of interest" description="Disordered" evidence="1">
    <location>
        <begin position="2596"/>
        <end position="2627"/>
    </location>
</feature>
<evidence type="ECO:0000256" key="1">
    <source>
        <dbReference type="SAM" id="MobiDB-lite"/>
    </source>
</evidence>
<feature type="region of interest" description="Disordered" evidence="1">
    <location>
        <begin position="2394"/>
        <end position="2420"/>
    </location>
</feature>
<feature type="compositionally biased region" description="Basic and acidic residues" evidence="1">
    <location>
        <begin position="316"/>
        <end position="325"/>
    </location>
</feature>
<feature type="compositionally biased region" description="Basic and acidic residues" evidence="1">
    <location>
        <begin position="1796"/>
        <end position="1812"/>
    </location>
</feature>
<feature type="compositionally biased region" description="Basic and acidic residues" evidence="1">
    <location>
        <begin position="669"/>
        <end position="680"/>
    </location>
</feature>
<feature type="region of interest" description="Disordered" evidence="1">
    <location>
        <begin position="939"/>
        <end position="959"/>
    </location>
</feature>
<dbReference type="InterPro" id="IPR036034">
    <property type="entry name" value="PDZ_sf"/>
</dbReference>
<feature type="region of interest" description="Disordered" evidence="1">
    <location>
        <begin position="499"/>
        <end position="529"/>
    </location>
</feature>
<feature type="compositionally biased region" description="Low complexity" evidence="1">
    <location>
        <begin position="1603"/>
        <end position="1618"/>
    </location>
</feature>
<feature type="compositionally biased region" description="Polar residues" evidence="1">
    <location>
        <begin position="302"/>
        <end position="315"/>
    </location>
</feature>
<feature type="region of interest" description="Disordered" evidence="1">
    <location>
        <begin position="1600"/>
        <end position="1935"/>
    </location>
</feature>
<feature type="region of interest" description="Disordered" evidence="1">
    <location>
        <begin position="1139"/>
        <end position="1189"/>
    </location>
</feature>
<dbReference type="CDD" id="cd00136">
    <property type="entry name" value="PDZ_canonical"/>
    <property type="match status" value="4"/>
</dbReference>
<dbReference type="SMART" id="SM00228">
    <property type="entry name" value="PDZ"/>
    <property type="match status" value="5"/>
</dbReference>
<dbReference type="PANTHER" id="PTHR19964:SF92">
    <property type="entry name" value="PATJ HOMOLOG"/>
    <property type="match status" value="1"/>
</dbReference>
<feature type="domain" description="PDZ" evidence="2">
    <location>
        <begin position="2718"/>
        <end position="2802"/>
    </location>
</feature>
<keyword evidence="4" id="KW-1185">Reference proteome</keyword>
<feature type="domain" description="PDZ" evidence="2">
    <location>
        <begin position="131"/>
        <end position="223"/>
    </location>
</feature>
<dbReference type="PANTHER" id="PTHR19964">
    <property type="entry name" value="MULTIPLE PDZ DOMAIN PROTEIN"/>
    <property type="match status" value="1"/>
</dbReference>
<feature type="compositionally biased region" description="Basic and acidic residues" evidence="1">
    <location>
        <begin position="1671"/>
        <end position="1685"/>
    </location>
</feature>
<dbReference type="OrthoDB" id="6022711at2759"/>
<feature type="domain" description="PDZ" evidence="2">
    <location>
        <begin position="406"/>
        <end position="490"/>
    </location>
</feature>
<comment type="caution">
    <text evidence="3">The sequence shown here is derived from an EMBL/GenBank/DDBJ whole genome shotgun (WGS) entry which is preliminary data.</text>
</comment>